<dbReference type="Proteomes" id="UP001208570">
    <property type="component" value="Unassembled WGS sequence"/>
</dbReference>
<organism evidence="4 5">
    <name type="scientific">Paralvinella palmiformis</name>
    <dbReference type="NCBI Taxonomy" id="53620"/>
    <lineage>
        <taxon>Eukaryota</taxon>
        <taxon>Metazoa</taxon>
        <taxon>Spiralia</taxon>
        <taxon>Lophotrochozoa</taxon>
        <taxon>Annelida</taxon>
        <taxon>Polychaeta</taxon>
        <taxon>Sedentaria</taxon>
        <taxon>Canalipalpata</taxon>
        <taxon>Terebellida</taxon>
        <taxon>Terebelliformia</taxon>
        <taxon>Alvinellidae</taxon>
        <taxon>Paralvinella</taxon>
    </lineage>
</organism>
<feature type="coiled-coil region" evidence="1">
    <location>
        <begin position="65"/>
        <end position="102"/>
    </location>
</feature>
<comment type="caution">
    <text evidence="4">The sequence shown here is derived from an EMBL/GenBank/DDBJ whole genome shotgun (WGS) entry which is preliminary data.</text>
</comment>
<protein>
    <recommendedName>
        <fullName evidence="3">Rho guanine nucleotide exchange factor 6/7 coiled-coil domain-containing protein</fullName>
    </recommendedName>
</protein>
<keyword evidence="5" id="KW-1185">Reference proteome</keyword>
<proteinExistence type="predicted"/>
<feature type="domain" description="Rho guanine nucleotide exchange factor 6/7 coiled-coil" evidence="3">
    <location>
        <begin position="30"/>
        <end position="109"/>
    </location>
</feature>
<dbReference type="AlphaFoldDB" id="A0AAD9J4G9"/>
<dbReference type="GO" id="GO:0005737">
    <property type="term" value="C:cytoplasm"/>
    <property type="evidence" value="ECO:0007669"/>
    <property type="project" value="TreeGrafter"/>
</dbReference>
<sequence>MRMGSGMVVLIFNLPDFAWTQCLHAILESPQVLIVEEEKIIVEENKGGQVVVEEKSLVDTVYYLKDQVKDLKQDYVKLQKDLEEEKKARKRLENMLRKSLRSIVDTNYEDNKIVVHS</sequence>
<keyword evidence="1" id="KW-0175">Coiled coil</keyword>
<dbReference type="InterPro" id="IPR032409">
    <property type="entry name" value="GEF6/7_CC"/>
</dbReference>
<dbReference type="GO" id="GO:0005085">
    <property type="term" value="F:guanyl-nucleotide exchange factor activity"/>
    <property type="evidence" value="ECO:0007669"/>
    <property type="project" value="TreeGrafter"/>
</dbReference>
<dbReference type="Gene3D" id="1.20.5.390">
    <property type="entry name" value="L1 transposable element, trimerization domain"/>
    <property type="match status" value="1"/>
</dbReference>
<dbReference type="Pfam" id="PF16523">
    <property type="entry name" value="betaPIX_CC"/>
    <property type="match status" value="1"/>
</dbReference>
<feature type="chain" id="PRO_5042176074" description="Rho guanine nucleotide exchange factor 6/7 coiled-coil domain-containing protein" evidence="2">
    <location>
        <begin position="21"/>
        <end position="117"/>
    </location>
</feature>
<evidence type="ECO:0000256" key="1">
    <source>
        <dbReference type="SAM" id="Coils"/>
    </source>
</evidence>
<feature type="signal peptide" evidence="2">
    <location>
        <begin position="1"/>
        <end position="20"/>
    </location>
</feature>
<dbReference type="EMBL" id="JAODUP010000680">
    <property type="protein sequence ID" value="KAK2145460.1"/>
    <property type="molecule type" value="Genomic_DNA"/>
</dbReference>
<name>A0AAD9J4G9_9ANNE</name>
<evidence type="ECO:0000313" key="4">
    <source>
        <dbReference type="EMBL" id="KAK2145460.1"/>
    </source>
</evidence>
<dbReference type="PANTHER" id="PTHR46026">
    <property type="entry name" value="RHO-TYPE GUANINE NUCLEOTIDE EXCHANGE FACTOR, ISOFORM F"/>
    <property type="match status" value="1"/>
</dbReference>
<reference evidence="4" key="1">
    <citation type="journal article" date="2023" name="Mol. Biol. Evol.">
        <title>Third-Generation Sequencing Reveals the Adaptive Role of the Epigenome in Three Deep-Sea Polychaetes.</title>
        <authorList>
            <person name="Perez M."/>
            <person name="Aroh O."/>
            <person name="Sun Y."/>
            <person name="Lan Y."/>
            <person name="Juniper S.K."/>
            <person name="Young C.R."/>
            <person name="Angers B."/>
            <person name="Qian P.Y."/>
        </authorList>
    </citation>
    <scope>NUCLEOTIDE SEQUENCE</scope>
    <source>
        <strain evidence="4">P08H-3</strain>
    </source>
</reference>
<evidence type="ECO:0000313" key="5">
    <source>
        <dbReference type="Proteomes" id="UP001208570"/>
    </source>
</evidence>
<evidence type="ECO:0000259" key="3">
    <source>
        <dbReference type="Pfam" id="PF16523"/>
    </source>
</evidence>
<evidence type="ECO:0000256" key="2">
    <source>
        <dbReference type="SAM" id="SignalP"/>
    </source>
</evidence>
<gene>
    <name evidence="4" type="ORF">LSH36_680g01005</name>
</gene>
<accession>A0AAD9J4G9</accession>
<keyword evidence="2" id="KW-0732">Signal</keyword>
<dbReference type="PANTHER" id="PTHR46026:SF1">
    <property type="entry name" value="RHO-TYPE GUANINE NUCLEOTIDE EXCHANGE FACTOR, ISOFORM F"/>
    <property type="match status" value="1"/>
</dbReference>